<dbReference type="EMBL" id="CP020002">
    <property type="protein sequence ID" value="AQY38376.1"/>
    <property type="molecule type" value="Genomic_DNA"/>
</dbReference>
<protein>
    <submittedName>
        <fullName evidence="1">Uncharacterized protein</fullName>
    </submittedName>
</protein>
<dbReference type="Pfam" id="PF13042">
    <property type="entry name" value="DUF3902"/>
    <property type="match status" value="1"/>
</dbReference>
<name>A0A9W3TBM5_BACTU</name>
<organism evidence="1 2">
    <name type="scientific">Bacillus thuringiensis</name>
    <dbReference type="NCBI Taxonomy" id="1428"/>
    <lineage>
        <taxon>Bacteria</taxon>
        <taxon>Bacillati</taxon>
        <taxon>Bacillota</taxon>
        <taxon>Bacilli</taxon>
        <taxon>Bacillales</taxon>
        <taxon>Bacillaceae</taxon>
        <taxon>Bacillus</taxon>
        <taxon>Bacillus cereus group</taxon>
    </lineage>
</organism>
<dbReference type="Proteomes" id="UP000191057">
    <property type="component" value="Chromosome"/>
</dbReference>
<dbReference type="RefSeq" id="WP_079245351.1">
    <property type="nucleotide sequence ID" value="NZ_JARSYF010000020.1"/>
</dbReference>
<dbReference type="AlphaFoldDB" id="A0A9W3TBM5"/>
<evidence type="ECO:0000313" key="2">
    <source>
        <dbReference type="Proteomes" id="UP000191057"/>
    </source>
</evidence>
<reference evidence="1 2" key="1">
    <citation type="submission" date="2017-03" db="EMBL/GenBank/DDBJ databases">
        <title>Complete genome sequence of Bacillus thuringiensis L-7601, a novel melanin producing strain.</title>
        <authorList>
            <person name="Cai J."/>
            <person name="Cao Z."/>
            <person name="Tan T."/>
        </authorList>
    </citation>
    <scope>NUCLEOTIDE SEQUENCE [LARGE SCALE GENOMIC DNA]</scope>
    <source>
        <strain evidence="1 2">L-7601</strain>
    </source>
</reference>
<proteinExistence type="predicted"/>
<evidence type="ECO:0000313" key="1">
    <source>
        <dbReference type="EMBL" id="AQY38376.1"/>
    </source>
</evidence>
<dbReference type="InterPro" id="IPR025001">
    <property type="entry name" value="DUF3902"/>
</dbReference>
<accession>A0A9W3TBM5</accession>
<gene>
    <name evidence="1" type="ORF">B4918_10270</name>
</gene>
<sequence length="172" mass="19347">MKTTLRKLVVSLIFAVLGMIWLVFTLTGYQGLDSSTVIWYWFGGLMVHISLSALISVYLGSTVYSIFFKMLLLTSIIAFNVALLGIFVGVMLQNSGNWNTSIMMWYWILILILYLISIIALVSLAILNPNNSYYTRLCKNLMILNIILNLGPVLWTVFFMIIGNAMNSGTPI</sequence>